<keyword evidence="5 11" id="KW-0547">Nucleotide-binding</keyword>
<dbReference type="InterPro" id="IPR000297">
    <property type="entry name" value="PPIase_PpiC"/>
</dbReference>
<comment type="catalytic activity">
    <reaction evidence="11">
        <text>tRNA(Ala) + L-alanine + ATP = L-alanyl-tRNA(Ala) + AMP + diphosphate</text>
        <dbReference type="Rhea" id="RHEA:12540"/>
        <dbReference type="Rhea" id="RHEA-COMP:9657"/>
        <dbReference type="Rhea" id="RHEA-COMP:9923"/>
        <dbReference type="ChEBI" id="CHEBI:30616"/>
        <dbReference type="ChEBI" id="CHEBI:33019"/>
        <dbReference type="ChEBI" id="CHEBI:57972"/>
        <dbReference type="ChEBI" id="CHEBI:78442"/>
        <dbReference type="ChEBI" id="CHEBI:78497"/>
        <dbReference type="ChEBI" id="CHEBI:456215"/>
        <dbReference type="EC" id="6.1.1.7"/>
    </reaction>
</comment>
<evidence type="ECO:0000313" key="15">
    <source>
        <dbReference type="EMBL" id="MBB6069984.1"/>
    </source>
</evidence>
<comment type="cofactor">
    <cofactor evidence="11">
        <name>Zn(2+)</name>
        <dbReference type="ChEBI" id="CHEBI:29105"/>
    </cofactor>
    <text evidence="11">Binds 1 zinc ion per subunit.</text>
</comment>
<feature type="domain" description="PpiC" evidence="13">
    <location>
        <begin position="382"/>
        <end position="484"/>
    </location>
</feature>
<dbReference type="GO" id="GO:0004813">
    <property type="term" value="F:alanine-tRNA ligase activity"/>
    <property type="evidence" value="ECO:0007669"/>
    <property type="project" value="UniProtKB-UniRule"/>
</dbReference>
<dbReference type="Gene3D" id="2.40.30.130">
    <property type="match status" value="1"/>
</dbReference>
<dbReference type="GO" id="GO:0008270">
    <property type="term" value="F:zinc ion binding"/>
    <property type="evidence" value="ECO:0007669"/>
    <property type="project" value="UniProtKB-UniRule"/>
</dbReference>
<dbReference type="HAMAP" id="MF_00036_B">
    <property type="entry name" value="Ala_tRNA_synth_B"/>
    <property type="match status" value="1"/>
</dbReference>
<comment type="caution">
    <text evidence="15">The sequence shown here is derived from an EMBL/GenBank/DDBJ whole genome shotgun (WGS) entry which is preliminary data.</text>
</comment>
<dbReference type="SUPFAM" id="SSF55186">
    <property type="entry name" value="ThrRS/AlaRS common domain"/>
    <property type="match status" value="1"/>
</dbReference>
<dbReference type="EMBL" id="JACHIA010000003">
    <property type="protein sequence ID" value="MBB6069984.1"/>
    <property type="molecule type" value="Genomic_DNA"/>
</dbReference>
<dbReference type="Pfam" id="PF00639">
    <property type="entry name" value="Rotamase"/>
    <property type="match status" value="1"/>
</dbReference>
<comment type="similarity">
    <text evidence="1 11">Belongs to the class-II aminoacyl-tRNA synthetase family.</text>
</comment>
<keyword evidence="8 11" id="KW-0694">RNA-binding</keyword>
<dbReference type="NCBIfam" id="TIGR00344">
    <property type="entry name" value="alaS"/>
    <property type="match status" value="1"/>
</dbReference>
<dbReference type="InterPro" id="IPR046357">
    <property type="entry name" value="PPIase_dom_sf"/>
</dbReference>
<keyword evidence="3 11" id="KW-0436">Ligase</keyword>
<organism evidence="15 16">
    <name type="scientific">Longimicrobium terrae</name>
    <dbReference type="NCBI Taxonomy" id="1639882"/>
    <lineage>
        <taxon>Bacteria</taxon>
        <taxon>Pseudomonadati</taxon>
        <taxon>Gemmatimonadota</taxon>
        <taxon>Longimicrobiia</taxon>
        <taxon>Longimicrobiales</taxon>
        <taxon>Longimicrobiaceae</taxon>
        <taxon>Longimicrobium</taxon>
    </lineage>
</organism>
<dbReference type="InterPro" id="IPR018163">
    <property type="entry name" value="Thr/Ala-tRNA-synth_IIc_edit"/>
</dbReference>
<dbReference type="InterPro" id="IPR002318">
    <property type="entry name" value="Ala-tRNA-lgiase_IIc"/>
</dbReference>
<keyword evidence="9 11" id="KW-0648">Protein biosynthesis</keyword>
<dbReference type="InterPro" id="IPR003156">
    <property type="entry name" value="DHHA1_dom"/>
</dbReference>
<dbReference type="InterPro" id="IPR018165">
    <property type="entry name" value="Ala-tRNA-synth_IIc_core"/>
</dbReference>
<dbReference type="GO" id="GO:0005829">
    <property type="term" value="C:cytosol"/>
    <property type="evidence" value="ECO:0007669"/>
    <property type="project" value="TreeGrafter"/>
</dbReference>
<proteinExistence type="inferred from homology"/>
<evidence type="ECO:0000256" key="2">
    <source>
        <dbReference type="ARBA" id="ARBA00022555"/>
    </source>
</evidence>
<evidence type="ECO:0000259" key="13">
    <source>
        <dbReference type="PROSITE" id="PS50198"/>
    </source>
</evidence>
<dbReference type="FunFam" id="3.30.980.10:FF:000004">
    <property type="entry name" value="Alanine--tRNA ligase, cytoplasmic"/>
    <property type="match status" value="1"/>
</dbReference>
<dbReference type="SUPFAM" id="SSF50447">
    <property type="entry name" value="Translation proteins"/>
    <property type="match status" value="1"/>
</dbReference>
<comment type="function">
    <text evidence="11">Catalyzes the attachment of alanine to tRNA(Ala) in a two-step reaction: alanine is first activated by ATP to form Ala-AMP and then transferred to the acceptor end of tRNA(Ala). Also edits incorrectly charged Ser-tRNA(Ala) and Gly-tRNA(Ala) via its editing domain.</text>
</comment>
<evidence type="ECO:0000256" key="9">
    <source>
        <dbReference type="ARBA" id="ARBA00022917"/>
    </source>
</evidence>
<feature type="binding site" evidence="11">
    <location>
        <position position="776"/>
    </location>
    <ligand>
        <name>Zn(2+)</name>
        <dbReference type="ChEBI" id="CHEBI:29105"/>
    </ligand>
</feature>
<evidence type="ECO:0000256" key="5">
    <source>
        <dbReference type="ARBA" id="ARBA00022741"/>
    </source>
</evidence>
<dbReference type="Gene3D" id="3.10.310.40">
    <property type="match status" value="1"/>
</dbReference>
<dbReference type="Pfam" id="PF02272">
    <property type="entry name" value="DHHA1"/>
    <property type="match status" value="1"/>
</dbReference>
<protein>
    <recommendedName>
        <fullName evidence="11">Alanine--tRNA ligase</fullName>
        <ecNumber evidence="11">6.1.1.7</ecNumber>
    </recommendedName>
    <alternativeName>
        <fullName evidence="11">Alanyl-tRNA synthetase</fullName>
        <shortName evidence="11">AlaRS</shortName>
    </alternativeName>
</protein>
<dbReference type="SUPFAM" id="SSF55681">
    <property type="entry name" value="Class II aaRS and biotin synthetases"/>
    <property type="match status" value="1"/>
</dbReference>
<dbReference type="InterPro" id="IPR045864">
    <property type="entry name" value="aa-tRNA-synth_II/BPL/LPL"/>
</dbReference>
<evidence type="ECO:0000256" key="12">
    <source>
        <dbReference type="PROSITE-ProRule" id="PRU00278"/>
    </source>
</evidence>
<evidence type="ECO:0000259" key="14">
    <source>
        <dbReference type="PROSITE" id="PS50860"/>
    </source>
</evidence>
<evidence type="ECO:0000313" key="16">
    <source>
        <dbReference type="Proteomes" id="UP000582837"/>
    </source>
</evidence>
<dbReference type="FunFam" id="3.30.930.10:FF:000004">
    <property type="entry name" value="Alanine--tRNA ligase"/>
    <property type="match status" value="1"/>
</dbReference>
<evidence type="ECO:0000256" key="1">
    <source>
        <dbReference type="ARBA" id="ARBA00008226"/>
    </source>
</evidence>
<feature type="binding site" evidence="11">
    <location>
        <position position="670"/>
    </location>
    <ligand>
        <name>Zn(2+)</name>
        <dbReference type="ChEBI" id="CHEBI:29105"/>
    </ligand>
</feature>
<reference evidence="15 16" key="1">
    <citation type="submission" date="2020-08" db="EMBL/GenBank/DDBJ databases">
        <title>Genomic Encyclopedia of Type Strains, Phase IV (KMG-IV): sequencing the most valuable type-strain genomes for metagenomic binning, comparative biology and taxonomic classification.</title>
        <authorList>
            <person name="Goeker M."/>
        </authorList>
    </citation>
    <scope>NUCLEOTIDE SEQUENCE [LARGE SCALE GENOMIC DNA]</scope>
    <source>
        <strain evidence="15 16">DSM 29007</strain>
    </source>
</reference>
<evidence type="ECO:0000256" key="11">
    <source>
        <dbReference type="HAMAP-Rule" id="MF_00036"/>
    </source>
</evidence>
<dbReference type="GO" id="GO:0000049">
    <property type="term" value="F:tRNA binding"/>
    <property type="evidence" value="ECO:0007669"/>
    <property type="project" value="UniProtKB-KW"/>
</dbReference>
<feature type="domain" description="Alanyl-transfer RNA synthetases family profile" evidence="14">
    <location>
        <begin position="1"/>
        <end position="815"/>
    </location>
</feature>
<dbReference type="InterPro" id="IPR009000">
    <property type="entry name" value="Transl_B-barrel_sf"/>
</dbReference>
<dbReference type="InterPro" id="IPR018164">
    <property type="entry name" value="Ala-tRNA-synth_IIc_N"/>
</dbReference>
<evidence type="ECO:0000256" key="8">
    <source>
        <dbReference type="ARBA" id="ARBA00022884"/>
    </source>
</evidence>
<feature type="binding site" evidence="11">
    <location>
        <position position="772"/>
    </location>
    <ligand>
        <name>Zn(2+)</name>
        <dbReference type="ChEBI" id="CHEBI:29105"/>
    </ligand>
</feature>
<dbReference type="PROSITE" id="PS50198">
    <property type="entry name" value="PPIC_PPIASE_2"/>
    <property type="match status" value="1"/>
</dbReference>
<dbReference type="GO" id="GO:0003755">
    <property type="term" value="F:peptidyl-prolyl cis-trans isomerase activity"/>
    <property type="evidence" value="ECO:0007669"/>
    <property type="project" value="UniProtKB-KW"/>
</dbReference>
<dbReference type="GO" id="GO:0005524">
    <property type="term" value="F:ATP binding"/>
    <property type="evidence" value="ECO:0007669"/>
    <property type="project" value="UniProtKB-UniRule"/>
</dbReference>
<evidence type="ECO:0000256" key="6">
    <source>
        <dbReference type="ARBA" id="ARBA00022833"/>
    </source>
</evidence>
<dbReference type="InterPro" id="IPR012947">
    <property type="entry name" value="tRNA_SAD"/>
</dbReference>
<dbReference type="EC" id="6.1.1.7" evidence="11"/>
<comment type="domain">
    <text evidence="11">Consists of three domains; the N-terminal catalytic domain, the editing domain and the C-terminal C-Ala domain. The editing domain removes incorrectly charged amino acids, while the C-Ala domain, along with tRNA(Ala), serves as a bridge to cooperatively bring together the editing and aminoacylation centers thus stimulating deacylation of misacylated tRNAs.</text>
</comment>
<dbReference type="SMART" id="SM00863">
    <property type="entry name" value="tRNA_SAD"/>
    <property type="match status" value="1"/>
</dbReference>
<dbReference type="SUPFAM" id="SSF101353">
    <property type="entry name" value="Putative anticodon-binding domain of alanyl-tRNA synthetase (AlaRS)"/>
    <property type="match status" value="1"/>
</dbReference>
<dbReference type="Pfam" id="PF01411">
    <property type="entry name" value="tRNA-synt_2c"/>
    <property type="match status" value="2"/>
</dbReference>
<dbReference type="Proteomes" id="UP000582837">
    <property type="component" value="Unassembled WGS sequence"/>
</dbReference>
<keyword evidence="10 11" id="KW-0030">Aminoacyl-tRNA synthetase</keyword>
<dbReference type="GO" id="GO:0006419">
    <property type="term" value="P:alanyl-tRNA aminoacylation"/>
    <property type="evidence" value="ECO:0007669"/>
    <property type="project" value="UniProtKB-UniRule"/>
</dbReference>
<name>A0A841GW78_9BACT</name>
<dbReference type="CDD" id="cd00673">
    <property type="entry name" value="AlaRS_core"/>
    <property type="match status" value="1"/>
</dbReference>
<dbReference type="Gene3D" id="3.30.54.20">
    <property type="match status" value="1"/>
</dbReference>
<comment type="subcellular location">
    <subcellularLocation>
        <location evidence="11">Cytoplasm</location>
    </subcellularLocation>
</comment>
<evidence type="ECO:0000256" key="4">
    <source>
        <dbReference type="ARBA" id="ARBA00022723"/>
    </source>
</evidence>
<keyword evidence="4 11" id="KW-0479">Metal-binding</keyword>
<evidence type="ECO:0000256" key="7">
    <source>
        <dbReference type="ARBA" id="ARBA00022840"/>
    </source>
</evidence>
<dbReference type="Gene3D" id="3.30.930.10">
    <property type="entry name" value="Bira Bifunctional Protein, Domain 2"/>
    <property type="match status" value="1"/>
</dbReference>
<keyword evidence="2 11" id="KW-0820">tRNA-binding</keyword>
<dbReference type="InterPro" id="IPR018162">
    <property type="entry name" value="Ala-tRNA-ligase_IIc_anticod-bd"/>
</dbReference>
<dbReference type="PROSITE" id="PS50860">
    <property type="entry name" value="AA_TRNA_LIGASE_II_ALA"/>
    <property type="match status" value="1"/>
</dbReference>
<sequence>MRADEIRSQFLDYFARQGHTVRPSASLVPVDDPTLLFTNAGMVPFKKVFLGMESAPYTRASTSQKCVRAGGKHNDLENVGYTARHHTFFEMLGNFSFGDYFKRDAIRFAWELLTDVYGIDRNRLWVTVHHTDDEARQLWIEVAGVKPERIFGLGDKDNFWQMADTGPCGPCSEIHFDLRPEGRRGTEVTREEFEEIGEAGEFLEIWNLVFMQFDRDADGELHPLPAPCVDTGMGLERLASVLQGVDANYKTDLFADIIARAVGVVGVPYEYDTEQGVSYRVLADHARATAFLLADGVFPSNEGRGYVLRRILRRAVRHAWLLGRRTPTLVEVVEAVIERMGAVYPELQARREYIVSNTRAEEERFLATIDAGIRLFDQLAPGRQVNVSHILLSIPAEATPHEEEQLWTKAEHIRQRAIAGEDFEALVREYSTDAHAKEYGGKLGYFGGGRMVPEFEHAAARLKPGEISEVVETPFGLHIIKHEGSRTVPMNRPAKLSGADVFKLYDTFGFPVDLTELMARERGYEVDLAGFETELDAQRRRSREDRAASGVGMDDSFSMGWEEVEGAAGAEQDFAAYRATSSETDVLAFRRMDDGRIALQLRENPFYAESGGQTSDRGHVRGAGWTLAVEEVRKVAGRVAVIGPVEGDFAPGRVQAGIDVPPRRDTERNHTATHLLHAALRRVLGEHVHQQGSLVTPDRLRFDFTHSGPMTADQVAEVERLVNEAVWANDDVCINQMSYPEATARGAMALFSEKYGDVVRVVEIPGVSMELCGGTHVRTTGQIGLFRIVSESGVAAGVRRVEAVTGREAFERVRRDERVLRDAAGLLKTREENLIPRIQQVLEQGRDLQKQLEKARASGGADVLGEMLNAAETVDGIRLIRASALFEGGVDEMKALGDKLRERLGSGVAVLADRGDKPMFVAVVTDDLIQRGVRADALVREVAAVTGGRGGGKPHMAQAGAGDRERMDEAMERVIDIVRPLLAGSAA</sequence>
<feature type="binding site" evidence="11">
    <location>
        <position position="674"/>
    </location>
    <ligand>
        <name>Zn(2+)</name>
        <dbReference type="ChEBI" id="CHEBI:29105"/>
    </ligand>
</feature>
<keyword evidence="12" id="KW-0697">Rotamase</keyword>
<keyword evidence="11" id="KW-0963">Cytoplasm</keyword>
<dbReference type="PANTHER" id="PTHR11777:SF9">
    <property type="entry name" value="ALANINE--TRNA LIGASE, CYTOPLASMIC"/>
    <property type="match status" value="1"/>
</dbReference>
<keyword evidence="12" id="KW-0413">Isomerase</keyword>
<evidence type="ECO:0000256" key="10">
    <source>
        <dbReference type="ARBA" id="ARBA00023146"/>
    </source>
</evidence>
<dbReference type="SUPFAM" id="SSF54534">
    <property type="entry name" value="FKBP-like"/>
    <property type="match status" value="1"/>
</dbReference>
<accession>A0A841GW78</accession>
<dbReference type="PANTHER" id="PTHR11777">
    <property type="entry name" value="ALANYL-TRNA SYNTHETASE"/>
    <property type="match status" value="1"/>
</dbReference>
<dbReference type="Gene3D" id="3.30.980.10">
    <property type="entry name" value="Threonyl-trna Synthetase, Chain A, domain 2"/>
    <property type="match status" value="1"/>
</dbReference>
<dbReference type="FunFam" id="3.10.310.40:FF:000001">
    <property type="entry name" value="Alanine--tRNA ligase"/>
    <property type="match status" value="1"/>
</dbReference>
<dbReference type="FunFam" id="3.30.54.20:FF:000001">
    <property type="entry name" value="Alanine--tRNA ligase"/>
    <property type="match status" value="1"/>
</dbReference>
<keyword evidence="16" id="KW-1185">Reference proteome</keyword>
<gene>
    <name evidence="11" type="primary">alaS</name>
    <name evidence="15" type="ORF">HNQ61_001601</name>
</gene>
<keyword evidence="6 11" id="KW-0862">Zinc</keyword>
<dbReference type="AlphaFoldDB" id="A0A841GW78"/>
<dbReference type="GO" id="GO:0002161">
    <property type="term" value="F:aminoacyl-tRNA deacylase activity"/>
    <property type="evidence" value="ECO:0007669"/>
    <property type="project" value="TreeGrafter"/>
</dbReference>
<dbReference type="InterPro" id="IPR023033">
    <property type="entry name" value="Ala_tRNA_ligase_euk/bac"/>
</dbReference>
<keyword evidence="7 11" id="KW-0067">ATP-binding</keyword>
<dbReference type="Gene3D" id="3.10.50.40">
    <property type="match status" value="1"/>
</dbReference>
<dbReference type="Pfam" id="PF07973">
    <property type="entry name" value="tRNA_SAD"/>
    <property type="match status" value="1"/>
</dbReference>
<evidence type="ECO:0000256" key="3">
    <source>
        <dbReference type="ARBA" id="ARBA00022598"/>
    </source>
</evidence>
<dbReference type="InterPro" id="IPR050058">
    <property type="entry name" value="Ala-tRNA_ligase"/>
</dbReference>
<dbReference type="PRINTS" id="PR00980">
    <property type="entry name" value="TRNASYNTHALA"/>
</dbReference>
<dbReference type="Gene3D" id="6.10.250.550">
    <property type="match status" value="1"/>
</dbReference>